<dbReference type="Gene3D" id="1.10.10.10">
    <property type="entry name" value="Winged helix-like DNA-binding domain superfamily/Winged helix DNA-binding domain"/>
    <property type="match status" value="1"/>
</dbReference>
<dbReference type="AlphaFoldDB" id="A0A5C8ZJX5"/>
<dbReference type="InterPro" id="IPR000835">
    <property type="entry name" value="HTH_MarR-typ"/>
</dbReference>
<reference evidence="3 4" key="1">
    <citation type="submission" date="2019-07" db="EMBL/GenBank/DDBJ databases">
        <title>Quadrisphaera sp. strain DD2A genome sequencing and assembly.</title>
        <authorList>
            <person name="Kim I."/>
        </authorList>
    </citation>
    <scope>NUCLEOTIDE SEQUENCE [LARGE SCALE GENOMIC DNA]</scope>
    <source>
        <strain evidence="3 4">DD2A</strain>
    </source>
</reference>
<evidence type="ECO:0000256" key="1">
    <source>
        <dbReference type="SAM" id="MobiDB-lite"/>
    </source>
</evidence>
<comment type="caution">
    <text evidence="3">The sequence shown here is derived from an EMBL/GenBank/DDBJ whole genome shotgun (WGS) entry which is preliminary data.</text>
</comment>
<dbReference type="SMART" id="SM00347">
    <property type="entry name" value="HTH_MARR"/>
    <property type="match status" value="1"/>
</dbReference>
<gene>
    <name evidence="3" type="ORF">FMM08_04045</name>
</gene>
<evidence type="ECO:0000313" key="4">
    <source>
        <dbReference type="Proteomes" id="UP000321234"/>
    </source>
</evidence>
<feature type="compositionally biased region" description="Low complexity" evidence="1">
    <location>
        <begin position="49"/>
        <end position="67"/>
    </location>
</feature>
<dbReference type="SUPFAM" id="SSF46785">
    <property type="entry name" value="Winged helix' DNA-binding domain"/>
    <property type="match status" value="1"/>
</dbReference>
<dbReference type="GO" id="GO:0006950">
    <property type="term" value="P:response to stress"/>
    <property type="evidence" value="ECO:0007669"/>
    <property type="project" value="TreeGrafter"/>
</dbReference>
<organism evidence="3 4">
    <name type="scientific">Quadrisphaera setariae</name>
    <dbReference type="NCBI Taxonomy" id="2593304"/>
    <lineage>
        <taxon>Bacteria</taxon>
        <taxon>Bacillati</taxon>
        <taxon>Actinomycetota</taxon>
        <taxon>Actinomycetes</taxon>
        <taxon>Kineosporiales</taxon>
        <taxon>Kineosporiaceae</taxon>
        <taxon>Quadrisphaera</taxon>
    </lineage>
</organism>
<name>A0A5C8ZJX5_9ACTN</name>
<dbReference type="PANTHER" id="PTHR33164">
    <property type="entry name" value="TRANSCRIPTIONAL REGULATOR, MARR FAMILY"/>
    <property type="match status" value="1"/>
</dbReference>
<dbReference type="EMBL" id="VKAC01000002">
    <property type="protein sequence ID" value="TXR57431.1"/>
    <property type="molecule type" value="Genomic_DNA"/>
</dbReference>
<sequence length="218" mass="22987">MTSRLESSFRVATHRRGAHYRRRVDGDPCDEGACTETSAPLSAGRRRPALSTGAAPGATSAPTEPAGGWLTEEQQEAWKAVVGIASLLPGPLDAQLQRDSGLSLFEYSVLSQLSMRPGRSARMSSLARLASGSLSRLSNVVRKLEDRGLVRRSPDPADGRFTVAALTDAGWDAVVAAAPGHVDAVRTHVLAPLSAEHLRALVEIAERTGAMPGLVGDC</sequence>
<dbReference type="InterPro" id="IPR036390">
    <property type="entry name" value="WH_DNA-bd_sf"/>
</dbReference>
<evidence type="ECO:0000259" key="2">
    <source>
        <dbReference type="PROSITE" id="PS50995"/>
    </source>
</evidence>
<feature type="domain" description="HTH marR-type" evidence="2">
    <location>
        <begin position="74"/>
        <end position="210"/>
    </location>
</feature>
<dbReference type="Pfam" id="PF01047">
    <property type="entry name" value="MarR"/>
    <property type="match status" value="1"/>
</dbReference>
<dbReference type="InterPro" id="IPR039422">
    <property type="entry name" value="MarR/SlyA-like"/>
</dbReference>
<dbReference type="PROSITE" id="PS50995">
    <property type="entry name" value="HTH_MARR_2"/>
    <property type="match status" value="1"/>
</dbReference>
<dbReference type="OrthoDB" id="8635520at2"/>
<evidence type="ECO:0000313" key="3">
    <source>
        <dbReference type="EMBL" id="TXR57431.1"/>
    </source>
</evidence>
<feature type="compositionally biased region" description="Basic residues" evidence="1">
    <location>
        <begin position="12"/>
        <end position="22"/>
    </location>
</feature>
<accession>A0A5C8ZJX5</accession>
<keyword evidence="4" id="KW-1185">Reference proteome</keyword>
<feature type="region of interest" description="Disordered" evidence="1">
    <location>
        <begin position="1"/>
        <end position="67"/>
    </location>
</feature>
<dbReference type="GO" id="GO:0003700">
    <property type="term" value="F:DNA-binding transcription factor activity"/>
    <property type="evidence" value="ECO:0007669"/>
    <property type="project" value="InterPro"/>
</dbReference>
<proteinExistence type="predicted"/>
<dbReference type="Proteomes" id="UP000321234">
    <property type="component" value="Unassembled WGS sequence"/>
</dbReference>
<protein>
    <submittedName>
        <fullName evidence="3">Winged helix-turn-helix transcriptional regulator</fullName>
    </submittedName>
</protein>
<dbReference type="InterPro" id="IPR036388">
    <property type="entry name" value="WH-like_DNA-bd_sf"/>
</dbReference>
<dbReference type="PANTHER" id="PTHR33164:SF99">
    <property type="entry name" value="MARR FAMILY REGULATORY PROTEIN"/>
    <property type="match status" value="1"/>
</dbReference>